<proteinExistence type="predicted"/>
<evidence type="ECO:0000313" key="2">
    <source>
        <dbReference type="EMBL" id="VVA11383.1"/>
    </source>
</evidence>
<reference evidence="3" key="2">
    <citation type="journal article" date="2020" name="Plant J.">
        <title>Transposons played a major role in the diversification between the closely related almond and peach genomes: results from the almond genome sequence.</title>
        <authorList>
            <person name="Alioto T."/>
            <person name="Alexiou K.G."/>
            <person name="Bardil A."/>
            <person name="Barteri F."/>
            <person name="Castanera R."/>
            <person name="Cruz F."/>
            <person name="Dhingra A."/>
            <person name="Duval H."/>
            <person name="Fernandez I Marti A."/>
            <person name="Frias L."/>
            <person name="Galan B."/>
            <person name="Garcia J.L."/>
            <person name="Howad W."/>
            <person name="Gomez-Garrido J."/>
            <person name="Gut M."/>
            <person name="Julca I."/>
            <person name="Morata J."/>
            <person name="Puigdomenech P."/>
            <person name="Ribeca P."/>
            <person name="Rubio Cabetas M.J."/>
            <person name="Vlasova A."/>
            <person name="Wirthensohn M."/>
            <person name="Garcia-Mas J."/>
            <person name="Gabaldon T."/>
            <person name="Casacuberta J.M."/>
            <person name="Arus P."/>
        </authorList>
    </citation>
    <scope>NUCLEOTIDE SEQUENCE [LARGE SCALE GENOMIC DNA]</scope>
    <source>
        <strain evidence="3">cv. Texas</strain>
    </source>
</reference>
<protein>
    <submittedName>
        <fullName evidence="2">PREDICTED: POPTR_0012s02840g</fullName>
    </submittedName>
</protein>
<accession>A0A5E4E6E8</accession>
<dbReference type="InParanoid" id="A0A5E4E6E8"/>
<organism evidence="2 3">
    <name type="scientific">Prunus dulcis</name>
    <name type="common">Almond</name>
    <name type="synonym">Amygdalus dulcis</name>
    <dbReference type="NCBI Taxonomy" id="3755"/>
    <lineage>
        <taxon>Eukaryota</taxon>
        <taxon>Viridiplantae</taxon>
        <taxon>Streptophyta</taxon>
        <taxon>Embryophyta</taxon>
        <taxon>Tracheophyta</taxon>
        <taxon>Spermatophyta</taxon>
        <taxon>Magnoliopsida</taxon>
        <taxon>eudicotyledons</taxon>
        <taxon>Gunneridae</taxon>
        <taxon>Pentapetalae</taxon>
        <taxon>rosids</taxon>
        <taxon>fabids</taxon>
        <taxon>Rosales</taxon>
        <taxon>Rosaceae</taxon>
        <taxon>Amygdaloideae</taxon>
        <taxon>Amygdaleae</taxon>
        <taxon>Prunus</taxon>
    </lineage>
</organism>
<dbReference type="Proteomes" id="UP000327085">
    <property type="component" value="Chromosome 2"/>
</dbReference>
<gene>
    <name evidence="2" type="ORF">ALMOND_2B014184</name>
    <name evidence="1" type="ORF">L3X38_015155</name>
</gene>
<dbReference type="EMBL" id="CABIKO010000003">
    <property type="protein sequence ID" value="VVA11383.1"/>
    <property type="molecule type" value="Genomic_DNA"/>
</dbReference>
<dbReference type="OMA" id="TSIENFM"/>
<dbReference type="Proteomes" id="UP001054821">
    <property type="component" value="Chromosome 2"/>
</dbReference>
<reference evidence="2" key="1">
    <citation type="submission" date="2019-07" db="EMBL/GenBank/DDBJ databases">
        <authorList>
            <person name="Alioto T."/>
            <person name="Alioto T."/>
            <person name="Gomez Garrido J."/>
        </authorList>
    </citation>
    <scope>NUCLEOTIDE SEQUENCE</scope>
</reference>
<dbReference type="Gramene" id="VVA11383">
    <property type="protein sequence ID" value="VVA11383"/>
    <property type="gene ID" value="Prudul26B014184"/>
</dbReference>
<dbReference type="EMBL" id="JAJFAZ020000002">
    <property type="protein sequence ID" value="KAI5347276.1"/>
    <property type="molecule type" value="Genomic_DNA"/>
</dbReference>
<evidence type="ECO:0000313" key="3">
    <source>
        <dbReference type="Proteomes" id="UP000327085"/>
    </source>
</evidence>
<reference evidence="1 4" key="3">
    <citation type="journal article" date="2022" name="G3 (Bethesda)">
        <title>Whole-genome sequence and methylome profiling of the almond [Prunus dulcis (Mill.) D.A. Webb] cultivar 'Nonpareil'.</title>
        <authorList>
            <person name="D'Amico-Willman K.M."/>
            <person name="Ouma W.Z."/>
            <person name="Meulia T."/>
            <person name="Sideli G.M."/>
            <person name="Gradziel T.M."/>
            <person name="Fresnedo-Ramirez J."/>
        </authorList>
    </citation>
    <scope>NUCLEOTIDE SEQUENCE [LARGE SCALE GENOMIC DNA]</scope>
    <source>
        <strain evidence="1">Clone GOH B32 T37-40</strain>
    </source>
</reference>
<name>A0A5E4E6E8_PRUDU</name>
<sequence>MAKYVSMPFAAAAAAAGIYFLDKNHNQPKELGGGIGETIQHVVPKPKVELNNTTQMLELAPQFDGLDSFETLVAR</sequence>
<keyword evidence="4" id="KW-1185">Reference proteome</keyword>
<dbReference type="AlphaFoldDB" id="A0A5E4E6E8"/>
<evidence type="ECO:0000313" key="4">
    <source>
        <dbReference type="Proteomes" id="UP001054821"/>
    </source>
</evidence>
<evidence type="ECO:0000313" key="1">
    <source>
        <dbReference type="EMBL" id="KAI5347276.1"/>
    </source>
</evidence>